<dbReference type="Proteomes" id="UP000499080">
    <property type="component" value="Unassembled WGS sequence"/>
</dbReference>
<evidence type="ECO:0000313" key="2">
    <source>
        <dbReference type="EMBL" id="GBN71848.1"/>
    </source>
</evidence>
<comment type="caution">
    <text evidence="5">The sequence shown here is derived from an EMBL/GenBank/DDBJ whole genome shotgun (WGS) entry which is preliminary data.</text>
</comment>
<protein>
    <recommendedName>
        <fullName evidence="7">HAT C-terminal dimerisation domain-containing protein</fullName>
    </recommendedName>
</protein>
<organism evidence="5 6">
    <name type="scientific">Araneus ventricosus</name>
    <name type="common">Orbweaver spider</name>
    <name type="synonym">Epeira ventricosa</name>
    <dbReference type="NCBI Taxonomy" id="182803"/>
    <lineage>
        <taxon>Eukaryota</taxon>
        <taxon>Metazoa</taxon>
        <taxon>Ecdysozoa</taxon>
        <taxon>Arthropoda</taxon>
        <taxon>Chelicerata</taxon>
        <taxon>Arachnida</taxon>
        <taxon>Araneae</taxon>
        <taxon>Araneomorphae</taxon>
        <taxon>Entelegynae</taxon>
        <taxon>Araneoidea</taxon>
        <taxon>Araneidae</taxon>
        <taxon>Araneus</taxon>
    </lineage>
</organism>
<dbReference type="PANTHER" id="PTHR37162">
    <property type="entry name" value="HAT FAMILY DIMERISATION DOMAINCONTAINING PROTEIN-RELATED"/>
    <property type="match status" value="1"/>
</dbReference>
<dbReference type="AlphaFoldDB" id="A0A4Y2RPC0"/>
<feature type="coiled-coil region" evidence="1">
    <location>
        <begin position="708"/>
        <end position="742"/>
    </location>
</feature>
<name>A0A4Y2RPC0_ARAVE</name>
<proteinExistence type="predicted"/>
<evidence type="ECO:0000313" key="4">
    <source>
        <dbReference type="EMBL" id="GBN77497.1"/>
    </source>
</evidence>
<dbReference type="EMBL" id="BGPR01016102">
    <property type="protein sequence ID" value="GBN71848.1"/>
    <property type="molecule type" value="Genomic_DNA"/>
</dbReference>
<evidence type="ECO:0000313" key="3">
    <source>
        <dbReference type="EMBL" id="GBN71869.1"/>
    </source>
</evidence>
<accession>A0A4Y2RPC0</accession>
<dbReference type="EMBL" id="BGPR01017868">
    <property type="protein sequence ID" value="GBN77497.1"/>
    <property type="molecule type" value="Genomic_DNA"/>
</dbReference>
<evidence type="ECO:0000313" key="5">
    <source>
        <dbReference type="EMBL" id="GBN77501.1"/>
    </source>
</evidence>
<dbReference type="OrthoDB" id="6622882at2759"/>
<keyword evidence="1" id="KW-0175">Coiled coil</keyword>
<sequence length="758" mass="86968">MSNFKCSFQDEWKNKFKWIRELPGDRNRAFCQLCQYTFSLSNMGLRAVTSHQNGKKHKLKQNSAASCQSVVSLFSCTEPTESQAVQNTTDSTQSNLSLDVNTASTSSIDFESREIKISKMNNFLLKETVTKAEIKWCLQAVYTHKSLRCAEKDVQSFPDLFPDSEIAKRMQLGRDKMAYMIVYGIAPFLKQNLLDEILASEHFVVGFDESINKVSQKQQMDINIRFWDRCENRVKTWYLTSAFLGRTRASDLLEAFTEATKPLDLKRLVQLSMDGPNVNKKLLKDLQAQIKEQPTDPEILNIGSCGLHAINVAFKAGAVVTQWKILEFHRALYYLFNKSPARRALYSFYSGSSLFPKKFCAIRWLENSDVANRALDMLPHLKSYVEAVEKNKEAPCSNSYNLIKEAIQDKLLPAKLTFFRSVACEFEGFLREYQTDAPLIPFLFSDLSVLLQGLMERFVGKDVLVKNSIMEIDLNDIKSLCTDKQMDLGISTLSCIRKSQVPEKDATAFRKECRQFLLKCVQKMRECSPLIYSLTKAVSCFDPSIALKEKIFSRRLVSLLLILTEKNWVDGIVADRAKRQLIDVCSRPHIIHSLQQYKRQYESIDKFWFNLLTTEGACNDAIKVLKIVMVLSHGNASVERGFSINSDCLWENMKEDSLIARRRVFDYIASVGGLSNIEISKKMIHYVHNARARYSEANEARRKEQQHKATLLKRKKETTLQLKDLEAKKLKIQQQAQRQKDVIDEEISALKILQNNLT</sequence>
<dbReference type="EMBL" id="BGPR01016109">
    <property type="protein sequence ID" value="GBN71869.1"/>
    <property type="molecule type" value="Genomic_DNA"/>
</dbReference>
<reference evidence="5 6" key="1">
    <citation type="journal article" date="2019" name="Sci. Rep.">
        <title>Orb-weaving spider Araneus ventricosus genome elucidates the spidroin gene catalogue.</title>
        <authorList>
            <person name="Kono N."/>
            <person name="Nakamura H."/>
            <person name="Ohtoshi R."/>
            <person name="Moran D.A.P."/>
            <person name="Shinohara A."/>
            <person name="Yoshida Y."/>
            <person name="Fujiwara M."/>
            <person name="Mori M."/>
            <person name="Tomita M."/>
            <person name="Arakawa K."/>
        </authorList>
    </citation>
    <scope>NUCLEOTIDE SEQUENCE [LARGE SCALE GENOMIC DNA]</scope>
</reference>
<evidence type="ECO:0008006" key="7">
    <source>
        <dbReference type="Google" id="ProtNLM"/>
    </source>
</evidence>
<gene>
    <name evidence="2" type="ORF">AVEN_177850_1</name>
    <name evidence="5" type="ORF">AVEN_198179_1</name>
    <name evidence="4" type="ORF">AVEN_256485_1</name>
    <name evidence="3" type="ORF">AVEN_49308_1</name>
</gene>
<evidence type="ECO:0000256" key="1">
    <source>
        <dbReference type="SAM" id="Coils"/>
    </source>
</evidence>
<dbReference type="PANTHER" id="PTHR37162:SF11">
    <property type="match status" value="1"/>
</dbReference>
<dbReference type="EMBL" id="BGPR01017869">
    <property type="protein sequence ID" value="GBN77501.1"/>
    <property type="molecule type" value="Genomic_DNA"/>
</dbReference>
<evidence type="ECO:0000313" key="6">
    <source>
        <dbReference type="Proteomes" id="UP000499080"/>
    </source>
</evidence>
<keyword evidence="6" id="KW-1185">Reference proteome</keyword>